<comment type="caution">
    <text evidence="10">The sequence shown here is derived from an EMBL/GenBank/DDBJ whole genome shotgun (WGS) entry which is preliminary data.</text>
</comment>
<protein>
    <submittedName>
        <fullName evidence="10">DNA polymerase</fullName>
    </submittedName>
</protein>
<dbReference type="SMART" id="SM00986">
    <property type="entry name" value="UDG"/>
    <property type="match status" value="1"/>
</dbReference>
<evidence type="ECO:0000256" key="1">
    <source>
        <dbReference type="ARBA" id="ARBA00022485"/>
    </source>
</evidence>
<feature type="domain" description="Uracil-DNA glycosylase-like" evidence="9">
    <location>
        <begin position="166"/>
        <end position="310"/>
    </location>
</feature>
<keyword evidence="2" id="KW-0479">Metal-binding</keyword>
<proteinExistence type="predicted"/>
<evidence type="ECO:0000256" key="3">
    <source>
        <dbReference type="ARBA" id="ARBA00022763"/>
    </source>
</evidence>
<keyword evidence="3" id="KW-0227">DNA damage</keyword>
<dbReference type="InterPro" id="IPR051536">
    <property type="entry name" value="UDG_Type-4/5"/>
</dbReference>
<keyword evidence="11" id="KW-1185">Reference proteome</keyword>
<keyword evidence="7" id="KW-0234">DNA repair</keyword>
<accession>A0A395JLP5</accession>
<dbReference type="GO" id="GO:0051539">
    <property type="term" value="F:4 iron, 4 sulfur cluster binding"/>
    <property type="evidence" value="ECO:0007669"/>
    <property type="project" value="UniProtKB-KW"/>
</dbReference>
<dbReference type="InterPro" id="IPR036895">
    <property type="entry name" value="Uracil-DNA_glycosylase-like_sf"/>
</dbReference>
<dbReference type="Pfam" id="PF03167">
    <property type="entry name" value="UDG"/>
    <property type="match status" value="1"/>
</dbReference>
<dbReference type="Gene3D" id="3.40.470.10">
    <property type="entry name" value="Uracil-DNA glycosylase-like domain"/>
    <property type="match status" value="1"/>
</dbReference>
<dbReference type="Proteomes" id="UP000253083">
    <property type="component" value="Unassembled WGS sequence"/>
</dbReference>
<dbReference type="AlphaFoldDB" id="A0A395JLP5"/>
<sequence length="322" mass="34204">MGIQRWRLRSRPADVVTDEVITVASNDSPDLVDDDGPEMAPVAIDLLSSDSVPLDAMPAEPVTVAESTSAASIAPKVSASSPKVSNSTAVDSTANDQRSPVAIRPAPPPIKQAPPPITSAPQAIVPVPPPIKSAANPLDDAGWQTLQGIIDAGNLCPTCSSDNAILGYGDTQAEWMFVFDAPTSIDLQGGQLCSGRAGKLFDAMLQAIGLERGMVYVTSVFKCAPTDDLALSPACHSMLRRQIELVQPTVVIAFGEFVAQSVLKANESLAQLREQPQRCFSTQIPIVPTYSPTQMLEDSQLKSQVWNDLKLAIALHQNQQGI</sequence>
<evidence type="ECO:0000259" key="9">
    <source>
        <dbReference type="SMART" id="SM00986"/>
    </source>
</evidence>
<evidence type="ECO:0000256" key="5">
    <source>
        <dbReference type="ARBA" id="ARBA00023004"/>
    </source>
</evidence>
<dbReference type="GO" id="GO:0006281">
    <property type="term" value="P:DNA repair"/>
    <property type="evidence" value="ECO:0007669"/>
    <property type="project" value="UniProtKB-KW"/>
</dbReference>
<evidence type="ECO:0000256" key="8">
    <source>
        <dbReference type="SAM" id="MobiDB-lite"/>
    </source>
</evidence>
<gene>
    <name evidence="10" type="ORF">DFR28_1021063</name>
</gene>
<dbReference type="GO" id="GO:0046872">
    <property type="term" value="F:metal ion binding"/>
    <property type="evidence" value="ECO:0007669"/>
    <property type="project" value="UniProtKB-KW"/>
</dbReference>
<dbReference type="PANTHER" id="PTHR33693:SF1">
    <property type="entry name" value="TYPE-4 URACIL-DNA GLYCOSYLASE"/>
    <property type="match status" value="1"/>
</dbReference>
<dbReference type="PANTHER" id="PTHR33693">
    <property type="entry name" value="TYPE-5 URACIL-DNA GLYCOSYLASE"/>
    <property type="match status" value="1"/>
</dbReference>
<keyword evidence="5" id="KW-0408">Iron</keyword>
<evidence type="ECO:0000256" key="7">
    <source>
        <dbReference type="ARBA" id="ARBA00023204"/>
    </source>
</evidence>
<organism evidence="10 11">
    <name type="scientific">Arenicella xantha</name>
    <dbReference type="NCBI Taxonomy" id="644221"/>
    <lineage>
        <taxon>Bacteria</taxon>
        <taxon>Pseudomonadati</taxon>
        <taxon>Pseudomonadota</taxon>
        <taxon>Gammaproteobacteria</taxon>
        <taxon>Arenicellales</taxon>
        <taxon>Arenicellaceae</taxon>
        <taxon>Arenicella</taxon>
    </lineage>
</organism>
<evidence type="ECO:0000313" key="10">
    <source>
        <dbReference type="EMBL" id="RBP51631.1"/>
    </source>
</evidence>
<dbReference type="InterPro" id="IPR005122">
    <property type="entry name" value="Uracil-DNA_glycosylase-like"/>
</dbReference>
<name>A0A395JLP5_9GAMM</name>
<dbReference type="EMBL" id="QNRT01000002">
    <property type="protein sequence ID" value="RBP51631.1"/>
    <property type="molecule type" value="Genomic_DNA"/>
</dbReference>
<keyword evidence="6" id="KW-0411">Iron-sulfur</keyword>
<evidence type="ECO:0000256" key="6">
    <source>
        <dbReference type="ARBA" id="ARBA00023014"/>
    </source>
</evidence>
<dbReference type="GO" id="GO:0097506">
    <property type="term" value="F:deaminated base DNA N-glycosylase activity"/>
    <property type="evidence" value="ECO:0007669"/>
    <property type="project" value="UniProtKB-ARBA"/>
</dbReference>
<dbReference type="InParanoid" id="A0A395JLP5"/>
<dbReference type="CDD" id="cd10030">
    <property type="entry name" value="UDG-F4_TTUDGA_SPO1dp_like"/>
    <property type="match status" value="1"/>
</dbReference>
<keyword evidence="4" id="KW-0378">Hydrolase</keyword>
<dbReference type="SUPFAM" id="SSF52141">
    <property type="entry name" value="Uracil-DNA glycosylase-like"/>
    <property type="match status" value="1"/>
</dbReference>
<keyword evidence="1" id="KW-0004">4Fe-4S</keyword>
<evidence type="ECO:0000256" key="4">
    <source>
        <dbReference type="ARBA" id="ARBA00022801"/>
    </source>
</evidence>
<evidence type="ECO:0000313" key="11">
    <source>
        <dbReference type="Proteomes" id="UP000253083"/>
    </source>
</evidence>
<reference evidence="10 11" key="1">
    <citation type="submission" date="2018-06" db="EMBL/GenBank/DDBJ databases">
        <title>Genomic Encyclopedia of Type Strains, Phase IV (KMG-IV): sequencing the most valuable type-strain genomes for metagenomic binning, comparative biology and taxonomic classification.</title>
        <authorList>
            <person name="Goeker M."/>
        </authorList>
    </citation>
    <scope>NUCLEOTIDE SEQUENCE [LARGE SCALE GENOMIC DNA]</scope>
    <source>
        <strain evidence="10 11">DSM 24032</strain>
    </source>
</reference>
<feature type="region of interest" description="Disordered" evidence="8">
    <location>
        <begin position="74"/>
        <end position="109"/>
    </location>
</feature>
<dbReference type="SMART" id="SM00987">
    <property type="entry name" value="UreE_C"/>
    <property type="match status" value="1"/>
</dbReference>
<feature type="compositionally biased region" description="Polar residues" evidence="8">
    <location>
        <begin position="78"/>
        <end position="98"/>
    </location>
</feature>
<evidence type="ECO:0000256" key="2">
    <source>
        <dbReference type="ARBA" id="ARBA00022723"/>
    </source>
</evidence>